<reference evidence="3 4" key="1">
    <citation type="journal article" date="2016" name="Mol. Biol. Evol.">
        <title>Comparative Genomics of Early-Diverging Mushroom-Forming Fungi Provides Insights into the Origins of Lignocellulose Decay Capabilities.</title>
        <authorList>
            <person name="Nagy L.G."/>
            <person name="Riley R."/>
            <person name="Tritt A."/>
            <person name="Adam C."/>
            <person name="Daum C."/>
            <person name="Floudas D."/>
            <person name="Sun H."/>
            <person name="Yadav J.S."/>
            <person name="Pangilinan J."/>
            <person name="Larsson K.H."/>
            <person name="Matsuura K."/>
            <person name="Barry K."/>
            <person name="Labutti K."/>
            <person name="Kuo R."/>
            <person name="Ohm R.A."/>
            <person name="Bhattacharya S.S."/>
            <person name="Shirouzu T."/>
            <person name="Yoshinaga Y."/>
            <person name="Martin F.M."/>
            <person name="Grigoriev I.V."/>
            <person name="Hibbett D.S."/>
        </authorList>
    </citation>
    <scope>NUCLEOTIDE SEQUENCE [LARGE SCALE GENOMIC DNA]</scope>
    <source>
        <strain evidence="3 4">HHB9708</strain>
    </source>
</reference>
<evidence type="ECO:0000256" key="2">
    <source>
        <dbReference type="SAM" id="SignalP"/>
    </source>
</evidence>
<dbReference type="EMBL" id="KV419478">
    <property type="protein sequence ID" value="KZS86632.1"/>
    <property type="molecule type" value="Genomic_DNA"/>
</dbReference>
<gene>
    <name evidence="3" type="ORF">SISNIDRAFT_355077</name>
</gene>
<keyword evidence="4" id="KW-1185">Reference proteome</keyword>
<accession>A0A164MEG6</accession>
<evidence type="ECO:0008006" key="5">
    <source>
        <dbReference type="Google" id="ProtNLM"/>
    </source>
</evidence>
<proteinExistence type="predicted"/>
<sequence length="207" mass="20357">MQLVFVLAAFFASALATPAGTSHARLALLHRQLSPHTPAQCDKPCTASGGSGDCPVNAGSDCTCSAQYIGDTKACFQCLITAEAFSSTSDAFSQFVTTLDGLIQVCQISGFQVPSETLTAADGATGSTVPSSTGGIIASATGAGPASTSTTPAPSSSTKAGSSSTIPSTANPSSSAAPTTTAKSNASILKASSIYASLAAFVALAVF</sequence>
<keyword evidence="2" id="KW-0732">Signal</keyword>
<name>A0A164MEG6_9AGAM</name>
<evidence type="ECO:0000313" key="3">
    <source>
        <dbReference type="EMBL" id="KZS86632.1"/>
    </source>
</evidence>
<evidence type="ECO:0000313" key="4">
    <source>
        <dbReference type="Proteomes" id="UP000076722"/>
    </source>
</evidence>
<dbReference type="Proteomes" id="UP000076722">
    <property type="component" value="Unassembled WGS sequence"/>
</dbReference>
<evidence type="ECO:0000256" key="1">
    <source>
        <dbReference type="SAM" id="MobiDB-lite"/>
    </source>
</evidence>
<feature type="chain" id="PRO_5007851712" description="Extracellular membrane protein CFEM domain-containing protein" evidence="2">
    <location>
        <begin position="17"/>
        <end position="207"/>
    </location>
</feature>
<feature type="region of interest" description="Disordered" evidence="1">
    <location>
        <begin position="140"/>
        <end position="179"/>
    </location>
</feature>
<feature type="signal peptide" evidence="2">
    <location>
        <begin position="1"/>
        <end position="16"/>
    </location>
</feature>
<dbReference type="AlphaFoldDB" id="A0A164MEG6"/>
<protein>
    <recommendedName>
        <fullName evidence="5">Extracellular membrane protein CFEM domain-containing protein</fullName>
    </recommendedName>
</protein>
<organism evidence="3 4">
    <name type="scientific">Sistotremastrum niveocremeum HHB9708</name>
    <dbReference type="NCBI Taxonomy" id="1314777"/>
    <lineage>
        <taxon>Eukaryota</taxon>
        <taxon>Fungi</taxon>
        <taxon>Dikarya</taxon>
        <taxon>Basidiomycota</taxon>
        <taxon>Agaricomycotina</taxon>
        <taxon>Agaricomycetes</taxon>
        <taxon>Sistotremastrales</taxon>
        <taxon>Sistotremastraceae</taxon>
        <taxon>Sertulicium</taxon>
        <taxon>Sertulicium niveocremeum</taxon>
    </lineage>
</organism>